<name>A0A165M4Z1_9APHY</name>
<dbReference type="Proteomes" id="UP000076727">
    <property type="component" value="Unassembled WGS sequence"/>
</dbReference>
<keyword evidence="2" id="KW-1185">Reference proteome</keyword>
<organism evidence="1 2">
    <name type="scientific">Daedalea quercina L-15889</name>
    <dbReference type="NCBI Taxonomy" id="1314783"/>
    <lineage>
        <taxon>Eukaryota</taxon>
        <taxon>Fungi</taxon>
        <taxon>Dikarya</taxon>
        <taxon>Basidiomycota</taxon>
        <taxon>Agaricomycotina</taxon>
        <taxon>Agaricomycetes</taxon>
        <taxon>Polyporales</taxon>
        <taxon>Fomitopsis</taxon>
    </lineage>
</organism>
<accession>A0A165M4Z1</accession>
<protein>
    <submittedName>
        <fullName evidence="1">Uncharacterized protein</fullName>
    </submittedName>
</protein>
<dbReference type="EMBL" id="KV429109">
    <property type="protein sequence ID" value="KZT65237.1"/>
    <property type="molecule type" value="Genomic_DNA"/>
</dbReference>
<evidence type="ECO:0000313" key="2">
    <source>
        <dbReference type="Proteomes" id="UP000076727"/>
    </source>
</evidence>
<gene>
    <name evidence="1" type="ORF">DAEQUDRAFT_759458</name>
</gene>
<dbReference type="AlphaFoldDB" id="A0A165M4Z1"/>
<evidence type="ECO:0000313" key="1">
    <source>
        <dbReference type="EMBL" id="KZT65237.1"/>
    </source>
</evidence>
<sequence>MTPPTGTEAASDRDPLTNISPLVADVATTGITLLAAPRAQMHKGLVPSDAHTGSLYQLVRDGHDYDLALDVIPQPKKGLRIDSSNHALDAISRFNFHLYRFNAEKGVENDLKLTGKLLARHHYGDSVHRSGMTAMVHSNFSVTKPVMEAAITRSEEWHFGLTLRWYAPQHNTSDAPLLAKDRLHIGYGGSGADPMSFTRSMAHSHTNLGFFKVFVRTRYVELNIEQPPVLDSPGRDAWQPAVVDNPQVKAVHFGPVSTKDSWNAWIYVLTSKTKDD</sequence>
<reference evidence="1 2" key="1">
    <citation type="journal article" date="2016" name="Mol. Biol. Evol.">
        <title>Comparative Genomics of Early-Diverging Mushroom-Forming Fungi Provides Insights into the Origins of Lignocellulose Decay Capabilities.</title>
        <authorList>
            <person name="Nagy L.G."/>
            <person name="Riley R."/>
            <person name="Tritt A."/>
            <person name="Adam C."/>
            <person name="Daum C."/>
            <person name="Floudas D."/>
            <person name="Sun H."/>
            <person name="Yadav J.S."/>
            <person name="Pangilinan J."/>
            <person name="Larsson K.H."/>
            <person name="Matsuura K."/>
            <person name="Barry K."/>
            <person name="Labutti K."/>
            <person name="Kuo R."/>
            <person name="Ohm R.A."/>
            <person name="Bhattacharya S.S."/>
            <person name="Shirouzu T."/>
            <person name="Yoshinaga Y."/>
            <person name="Martin F.M."/>
            <person name="Grigoriev I.V."/>
            <person name="Hibbett D.S."/>
        </authorList>
    </citation>
    <scope>NUCLEOTIDE SEQUENCE [LARGE SCALE GENOMIC DNA]</scope>
    <source>
        <strain evidence="1 2">L-15889</strain>
    </source>
</reference>
<proteinExistence type="predicted"/>